<evidence type="ECO:0000313" key="1">
    <source>
        <dbReference type="EMBL" id="EGY77371.1"/>
    </source>
</evidence>
<dbReference type="Proteomes" id="UP000005332">
    <property type="component" value="Unassembled WGS sequence"/>
</dbReference>
<accession>G4CYG0</accession>
<reference evidence="1 2" key="1">
    <citation type="submission" date="2011-06" db="EMBL/GenBank/DDBJ databases">
        <authorList>
            <person name="Muzny D."/>
            <person name="Qin X."/>
            <person name="Deng J."/>
            <person name="Jiang H."/>
            <person name="Liu Y."/>
            <person name="Qu J."/>
            <person name="Song X.-Z."/>
            <person name="Zhang L."/>
            <person name="Thornton R."/>
            <person name="Coyle M."/>
            <person name="Francisco L."/>
            <person name="Jackson L."/>
            <person name="Javaid M."/>
            <person name="Korchina V."/>
            <person name="Kovar C."/>
            <person name="Mata R."/>
            <person name="Mathew T."/>
            <person name="Ngo R."/>
            <person name="Nguyen L."/>
            <person name="Nguyen N."/>
            <person name="Okwuonu G."/>
            <person name="Ongeri F."/>
            <person name="Pham C."/>
            <person name="Simmons D."/>
            <person name="Wilczek-Boney K."/>
            <person name="Hale W."/>
            <person name="Jakkamsetti A."/>
            <person name="Pham P."/>
            <person name="Ruth R."/>
            <person name="San Lucas F."/>
            <person name="Warren J."/>
            <person name="Zhang J."/>
            <person name="Zhao Z."/>
            <person name="Zhou C."/>
            <person name="Zhu D."/>
            <person name="Lee S."/>
            <person name="Bess C."/>
            <person name="Blankenburg K."/>
            <person name="Forbes L."/>
            <person name="Fu Q."/>
            <person name="Gubbala S."/>
            <person name="Hirani K."/>
            <person name="Jayaseelan J.C."/>
            <person name="Lara F."/>
            <person name="Munidasa M."/>
            <person name="Palculict T."/>
            <person name="Patil S."/>
            <person name="Pu L.-L."/>
            <person name="Saada N."/>
            <person name="Tang L."/>
            <person name="Weissenberger G."/>
            <person name="Zhu Y."/>
            <person name="Hemphill L."/>
            <person name="Shang Y."/>
            <person name="Youmans B."/>
            <person name="Ayvaz T."/>
            <person name="Ross M."/>
            <person name="Santibanez J."/>
            <person name="Aqrawi P."/>
            <person name="Gross S."/>
            <person name="Joshi V."/>
            <person name="Fowler G."/>
            <person name="Nazareth L."/>
            <person name="Reid J."/>
            <person name="Worley K."/>
            <person name="Petrosino J."/>
            <person name="Highlander S."/>
            <person name="Gibbs R."/>
        </authorList>
    </citation>
    <scope>NUCLEOTIDE SEQUENCE [LARGE SCALE GENOMIC DNA]</scope>
    <source>
        <strain evidence="1 2">ATCC 25577</strain>
    </source>
</reference>
<dbReference type="EMBL" id="AGBA01000014">
    <property type="protein sequence ID" value="EGY77371.1"/>
    <property type="molecule type" value="Genomic_DNA"/>
</dbReference>
<name>G4CYG0_9ACTN</name>
<gene>
    <name evidence="1" type="ORF">HMPREF9153_1567</name>
</gene>
<evidence type="ECO:0000313" key="2">
    <source>
        <dbReference type="Proteomes" id="UP000005332"/>
    </source>
</evidence>
<protein>
    <submittedName>
        <fullName evidence="1">Uncharacterized protein</fullName>
    </submittedName>
</protein>
<dbReference type="AlphaFoldDB" id="G4CYG0"/>
<keyword evidence="2" id="KW-1185">Reference proteome</keyword>
<comment type="caution">
    <text evidence="1">The sequence shown here is derived from an EMBL/GenBank/DDBJ whole genome shotgun (WGS) entry which is preliminary data.</text>
</comment>
<proteinExistence type="predicted"/>
<sequence length="144" mass="15865">MVVAGIIVIMRVMTVACSSFLPCDISGDEGGEAVNVPFDQGDVVDPWNSLGTGNLDDVLLNALYVIRMAGDLSYQVATLSTWTTTTLRREIRPTSSFRRWSLAECAAVPQRRARLRLGWQDCRKCGTAALRDSFLEVGFSETRC</sequence>
<organism evidence="1 2">
    <name type="scientific">Cutibacterium avidum ATCC 25577</name>
    <dbReference type="NCBI Taxonomy" id="997355"/>
    <lineage>
        <taxon>Bacteria</taxon>
        <taxon>Bacillati</taxon>
        <taxon>Actinomycetota</taxon>
        <taxon>Actinomycetes</taxon>
        <taxon>Propionibacteriales</taxon>
        <taxon>Propionibacteriaceae</taxon>
        <taxon>Cutibacterium</taxon>
    </lineage>
</organism>
<dbReference type="HOGENOM" id="CLU_1794746_0_0_11"/>